<dbReference type="KEGG" id="ster:AOA14_05175"/>
<feature type="active site" description="Nucleophile" evidence="7">
    <location>
        <position position="429"/>
    </location>
</feature>
<protein>
    <submittedName>
        <fullName evidence="11">Signal peptide peptidase SppA</fullName>
    </submittedName>
</protein>
<evidence type="ECO:0000256" key="7">
    <source>
        <dbReference type="PIRSR" id="PIRSR001217-1"/>
    </source>
</evidence>
<evidence type="ECO:0000256" key="4">
    <source>
        <dbReference type="ARBA" id="ARBA00022801"/>
    </source>
</evidence>
<feature type="region of interest" description="Disordered" evidence="8">
    <location>
        <begin position="1"/>
        <end position="34"/>
    </location>
</feature>
<feature type="domain" description="Peptidase S49" evidence="10">
    <location>
        <begin position="161"/>
        <end position="305"/>
    </location>
</feature>
<evidence type="ECO:0000256" key="1">
    <source>
        <dbReference type="ARBA" id="ARBA00004370"/>
    </source>
</evidence>
<gene>
    <name evidence="11" type="ORF">AOA14_05175</name>
</gene>
<dbReference type="Pfam" id="PF01343">
    <property type="entry name" value="Peptidase_S49"/>
    <property type="match status" value="2"/>
</dbReference>
<dbReference type="SUPFAM" id="SSF52096">
    <property type="entry name" value="ClpP/crotonase"/>
    <property type="match status" value="2"/>
</dbReference>
<evidence type="ECO:0000256" key="9">
    <source>
        <dbReference type="SAM" id="Phobius"/>
    </source>
</evidence>
<dbReference type="Proteomes" id="UP000076234">
    <property type="component" value="Chromosome"/>
</dbReference>
<dbReference type="Gene3D" id="6.20.330.10">
    <property type="match status" value="1"/>
</dbReference>
<organism evidence="11 12">
    <name type="scientific">Sphingopyxis terrae subsp. terrae NBRC 15098</name>
    <dbReference type="NCBI Taxonomy" id="1219058"/>
    <lineage>
        <taxon>Bacteria</taxon>
        <taxon>Pseudomonadati</taxon>
        <taxon>Pseudomonadota</taxon>
        <taxon>Alphaproteobacteria</taxon>
        <taxon>Sphingomonadales</taxon>
        <taxon>Sphingomonadaceae</taxon>
        <taxon>Sphingopyxis</taxon>
    </lineage>
</organism>
<keyword evidence="6 9" id="KW-0472">Membrane</keyword>
<dbReference type="Gene3D" id="3.90.226.10">
    <property type="entry name" value="2-enoyl-CoA Hydratase, Chain A, domain 1"/>
    <property type="match status" value="2"/>
</dbReference>
<comment type="subcellular location">
    <subcellularLocation>
        <location evidence="1">Membrane</location>
    </subcellularLocation>
</comment>
<dbReference type="InterPro" id="IPR047272">
    <property type="entry name" value="S49_SppA_C"/>
</dbReference>
<dbReference type="PANTHER" id="PTHR33209:SF1">
    <property type="entry name" value="PEPTIDASE S49 DOMAIN-CONTAINING PROTEIN"/>
    <property type="match status" value="1"/>
</dbReference>
<dbReference type="PANTHER" id="PTHR33209">
    <property type="entry name" value="PROTEASE 4"/>
    <property type="match status" value="1"/>
</dbReference>
<dbReference type="InterPro" id="IPR002142">
    <property type="entry name" value="Peptidase_S49"/>
</dbReference>
<dbReference type="GO" id="GO:0006465">
    <property type="term" value="P:signal peptide processing"/>
    <property type="evidence" value="ECO:0007669"/>
    <property type="project" value="InterPro"/>
</dbReference>
<evidence type="ECO:0000256" key="5">
    <source>
        <dbReference type="ARBA" id="ARBA00022825"/>
    </source>
</evidence>
<reference evidence="11 12" key="2">
    <citation type="journal article" date="2016" name="Genome Announc.">
        <title>Complete Genome Sequence of Sphingopyxis terrae Strain 203-1 (NBRC 111660), a Polyethylene Glycol Degrader.</title>
        <authorList>
            <person name="Ohtsubo Y."/>
            <person name="Nonoyama S."/>
            <person name="Nagata Y."/>
            <person name="Numata M."/>
            <person name="Tsuchikane K."/>
            <person name="Hosoyama A."/>
            <person name="Yamazoe A."/>
            <person name="Tsuda M."/>
            <person name="Fujita N."/>
            <person name="Kawai F."/>
        </authorList>
    </citation>
    <scope>NUCLEOTIDE SEQUENCE [LARGE SCALE GENOMIC DNA]</scope>
    <source>
        <strain evidence="11 12">203-1</strain>
    </source>
</reference>
<evidence type="ECO:0000259" key="10">
    <source>
        <dbReference type="Pfam" id="PF01343"/>
    </source>
</evidence>
<proteinExistence type="inferred from homology"/>
<sequence>MTDTSATPPQTPDSAGPWAIPVRRPLPGDDRPRGGTSFPRKVWNLLVAIKDGLALLFLLLFFVGLFALLSGRPNASLPVSKGALVVELDGVLSEQPAEVDPFAAVSGGDRMKEYRTRDVVRAIETAAKDDRVSAVVLDLDRFVGGGQVSLAEVGAAVDKVRAAKKPVLAFATAYTTDSYQLAAHASEIWTDSIGGVAVAGPGGSRLYYKGLMDRLGITANIYRVGTFKSAVEPYLRSDQSPEAKEANLAYASVLWDTWLAEVKKARPQAKLDAVLATPAAVVKAANNDLSKASLDAGLVDKIGGRLAFGERVAEIAGAPDDSQPWAYNAIPLKNWVAANPPEAKGAAIAVVPVVGTIVDGKARPGSAGGDTIAEHILDAASDDGVKAIVLRVDSPGGSVLASEQIRQALLVAKAKKLPIVVSMANVAASGGYWVSTPADRIFAEPETITGSIGVFGILPSFDKTLAKIGVTTDGIRTTPLSGQPDILGGVNEEFNQLAQAGVEDVYARFTGLVAKSRKQPVEKIEAIAEGRVWAGGTARQIGLVDQFGGLPDALAAAAKLAKVDGAFHAKYFEEEPSEWSKMLAAWTGAEQDETALAPRGWFGIAAMNRTLAERRLVQDMQMLTSSGSVQAACLDCRAYLPPVPAGSAEAKGLIGMLAFLLK</sequence>
<feature type="transmembrane region" description="Helical" evidence="9">
    <location>
        <begin position="42"/>
        <end position="69"/>
    </location>
</feature>
<keyword evidence="9" id="KW-1133">Transmembrane helix</keyword>
<keyword evidence="5" id="KW-0720">Serine protease</keyword>
<dbReference type="InterPro" id="IPR029045">
    <property type="entry name" value="ClpP/crotonase-like_dom_sf"/>
</dbReference>
<evidence type="ECO:0000256" key="6">
    <source>
        <dbReference type="ARBA" id="ARBA00023136"/>
    </source>
</evidence>
<keyword evidence="4" id="KW-0378">Hydrolase</keyword>
<keyword evidence="3" id="KW-0645">Protease</keyword>
<evidence type="ECO:0000313" key="11">
    <source>
        <dbReference type="EMBL" id="AMU93994.1"/>
    </source>
</evidence>
<dbReference type="GO" id="GO:0016020">
    <property type="term" value="C:membrane"/>
    <property type="evidence" value="ECO:0007669"/>
    <property type="project" value="UniProtKB-SubCell"/>
</dbReference>
<dbReference type="RefSeq" id="WP_082819830.1">
    <property type="nucleotide sequence ID" value="NZ_CP013342.1"/>
</dbReference>
<dbReference type="NCBIfam" id="TIGR00706">
    <property type="entry name" value="SppA_dom"/>
    <property type="match status" value="1"/>
</dbReference>
<reference evidence="12" key="1">
    <citation type="submission" date="2015-11" db="EMBL/GenBank/DDBJ databases">
        <title>Complete genome sequence of a polyethylene glycol-degrading strain Sphingopyxis terrae strain 203-1 (NBRC 15098).</title>
        <authorList>
            <person name="Yoshiyuki O."/>
            <person name="Shouta N."/>
            <person name="Nagata Y."/>
            <person name="Numata M."/>
            <person name="Tsuchikane K."/>
            <person name="Hosoyama A."/>
            <person name="Yamazoe A."/>
            <person name="Tsuda M."/>
            <person name="Fujita N."/>
            <person name="Kawai F."/>
        </authorList>
    </citation>
    <scope>NUCLEOTIDE SEQUENCE [LARGE SCALE GENOMIC DNA]</scope>
    <source>
        <strain evidence="12">203-1</strain>
    </source>
</reference>
<feature type="active site" description="Proton donor/acceptor" evidence="7">
    <location>
        <position position="228"/>
    </location>
</feature>
<dbReference type="NCBIfam" id="TIGR00705">
    <property type="entry name" value="SppA_67K"/>
    <property type="match status" value="1"/>
</dbReference>
<evidence type="ECO:0000256" key="3">
    <source>
        <dbReference type="ARBA" id="ARBA00022670"/>
    </source>
</evidence>
<dbReference type="InterPro" id="IPR047217">
    <property type="entry name" value="S49_SppA_67K_type_N"/>
</dbReference>
<dbReference type="GO" id="GO:0008236">
    <property type="term" value="F:serine-type peptidase activity"/>
    <property type="evidence" value="ECO:0007669"/>
    <property type="project" value="UniProtKB-KW"/>
</dbReference>
<dbReference type="CDD" id="cd07018">
    <property type="entry name" value="S49_SppA_67K_type"/>
    <property type="match status" value="1"/>
</dbReference>
<dbReference type="STRING" id="1219058.AOA14_05175"/>
<keyword evidence="9" id="KW-0812">Transmembrane</keyword>
<evidence type="ECO:0000256" key="8">
    <source>
        <dbReference type="SAM" id="MobiDB-lite"/>
    </source>
</evidence>
<evidence type="ECO:0000256" key="2">
    <source>
        <dbReference type="ARBA" id="ARBA00008683"/>
    </source>
</evidence>
<dbReference type="PIRSF" id="PIRSF001217">
    <property type="entry name" value="Protease_4_SppA"/>
    <property type="match status" value="1"/>
</dbReference>
<feature type="domain" description="Peptidase S49" evidence="10">
    <location>
        <begin position="413"/>
        <end position="563"/>
    </location>
</feature>
<dbReference type="InterPro" id="IPR004634">
    <property type="entry name" value="Pept_S49_pIV"/>
</dbReference>
<dbReference type="CDD" id="cd07023">
    <property type="entry name" value="S49_Sppa_N_C"/>
    <property type="match status" value="1"/>
</dbReference>
<dbReference type="EMBL" id="CP013342">
    <property type="protein sequence ID" value="AMU93994.1"/>
    <property type="molecule type" value="Genomic_DNA"/>
</dbReference>
<comment type="similarity">
    <text evidence="2">Belongs to the peptidase S49 family.</text>
</comment>
<dbReference type="AlphaFoldDB" id="A0A142VW47"/>
<name>A0A142VW47_9SPHN</name>
<accession>A0A142VW47</accession>
<evidence type="ECO:0000313" key="12">
    <source>
        <dbReference type="Proteomes" id="UP000076234"/>
    </source>
</evidence>
<dbReference type="InterPro" id="IPR004635">
    <property type="entry name" value="Pept_S49_SppA"/>
</dbReference>